<dbReference type="AlphaFoldDB" id="A0A914CI09"/>
<keyword evidence="8" id="KW-1185">Reference proteome</keyword>
<dbReference type="PANTHER" id="PTHR24292">
    <property type="entry name" value="CYTOCHROME P450"/>
    <property type="match status" value="1"/>
</dbReference>
<protein>
    <submittedName>
        <fullName evidence="9">Uncharacterized protein</fullName>
    </submittedName>
</protein>
<dbReference type="SUPFAM" id="SSF48264">
    <property type="entry name" value="Cytochrome P450"/>
    <property type="match status" value="1"/>
</dbReference>
<accession>A0A914CI09</accession>
<evidence type="ECO:0000256" key="4">
    <source>
        <dbReference type="ARBA" id="ARBA00022723"/>
    </source>
</evidence>
<evidence type="ECO:0000256" key="5">
    <source>
        <dbReference type="ARBA" id="ARBA00023002"/>
    </source>
</evidence>
<dbReference type="InterPro" id="IPR050476">
    <property type="entry name" value="Insect_CytP450_Detox"/>
</dbReference>
<keyword evidence="3" id="KW-0349">Heme</keyword>
<dbReference type="GO" id="GO:0020037">
    <property type="term" value="F:heme binding"/>
    <property type="evidence" value="ECO:0007669"/>
    <property type="project" value="InterPro"/>
</dbReference>
<dbReference type="WBParaSite" id="ACRNAN_scaffold11052.g8015.t1">
    <property type="protein sequence ID" value="ACRNAN_scaffold11052.g8015.t1"/>
    <property type="gene ID" value="ACRNAN_scaffold11052.g8015"/>
</dbReference>
<keyword evidence="7" id="KW-0503">Monooxygenase</keyword>
<dbReference type="GO" id="GO:0005506">
    <property type="term" value="F:iron ion binding"/>
    <property type="evidence" value="ECO:0007669"/>
    <property type="project" value="InterPro"/>
</dbReference>
<dbReference type="PANTHER" id="PTHR24292:SF102">
    <property type="entry name" value="CYTOCHROME P450 FAMILY-RELATED"/>
    <property type="match status" value="1"/>
</dbReference>
<dbReference type="Proteomes" id="UP000887540">
    <property type="component" value="Unplaced"/>
</dbReference>
<keyword evidence="5" id="KW-0560">Oxidoreductase</keyword>
<evidence type="ECO:0000256" key="7">
    <source>
        <dbReference type="ARBA" id="ARBA00023033"/>
    </source>
</evidence>
<evidence type="ECO:0000256" key="2">
    <source>
        <dbReference type="ARBA" id="ARBA00010617"/>
    </source>
</evidence>
<comment type="cofactor">
    <cofactor evidence="1">
        <name>heme</name>
        <dbReference type="ChEBI" id="CHEBI:30413"/>
    </cofactor>
</comment>
<evidence type="ECO:0000256" key="1">
    <source>
        <dbReference type="ARBA" id="ARBA00001971"/>
    </source>
</evidence>
<comment type="similarity">
    <text evidence="2">Belongs to the cytochrome P450 family.</text>
</comment>
<name>A0A914CI09_9BILA</name>
<keyword evidence="4" id="KW-0479">Metal-binding</keyword>
<dbReference type="InterPro" id="IPR036396">
    <property type="entry name" value="Cyt_P450_sf"/>
</dbReference>
<sequence length="167" mass="19958">MWRRYNYLKIRERLGFTGPKPNFLLGNISDFIKVAKEKGIEYTPYFRSELQKQYGETFGLYFGMMLEITSTDMEFIREVMIKQFSNFSERPIDHFFRGYPMEENLLMVPKYYAPKGIGWKEIRSIISPVFTTGKIKQMYPIMHERIETLISGLEKKIQKDNCIDIYE</sequence>
<evidence type="ECO:0000256" key="3">
    <source>
        <dbReference type="ARBA" id="ARBA00022617"/>
    </source>
</evidence>
<keyword evidence="6" id="KW-0408">Iron</keyword>
<evidence type="ECO:0000313" key="9">
    <source>
        <dbReference type="WBParaSite" id="ACRNAN_scaffold11052.g8015.t1"/>
    </source>
</evidence>
<proteinExistence type="inferred from homology"/>
<dbReference type="InterPro" id="IPR001128">
    <property type="entry name" value="Cyt_P450"/>
</dbReference>
<dbReference type="GO" id="GO:0004497">
    <property type="term" value="F:monooxygenase activity"/>
    <property type="evidence" value="ECO:0007669"/>
    <property type="project" value="UniProtKB-KW"/>
</dbReference>
<evidence type="ECO:0000313" key="8">
    <source>
        <dbReference type="Proteomes" id="UP000887540"/>
    </source>
</evidence>
<dbReference type="Pfam" id="PF00067">
    <property type="entry name" value="p450"/>
    <property type="match status" value="1"/>
</dbReference>
<evidence type="ECO:0000256" key="6">
    <source>
        <dbReference type="ARBA" id="ARBA00023004"/>
    </source>
</evidence>
<dbReference type="GO" id="GO:0016705">
    <property type="term" value="F:oxidoreductase activity, acting on paired donors, with incorporation or reduction of molecular oxygen"/>
    <property type="evidence" value="ECO:0007669"/>
    <property type="project" value="InterPro"/>
</dbReference>
<dbReference type="Gene3D" id="1.10.630.10">
    <property type="entry name" value="Cytochrome P450"/>
    <property type="match status" value="1"/>
</dbReference>
<reference evidence="9" key="1">
    <citation type="submission" date="2022-11" db="UniProtKB">
        <authorList>
            <consortium name="WormBaseParasite"/>
        </authorList>
    </citation>
    <scope>IDENTIFICATION</scope>
</reference>
<organism evidence="8 9">
    <name type="scientific">Acrobeloides nanus</name>
    <dbReference type="NCBI Taxonomy" id="290746"/>
    <lineage>
        <taxon>Eukaryota</taxon>
        <taxon>Metazoa</taxon>
        <taxon>Ecdysozoa</taxon>
        <taxon>Nematoda</taxon>
        <taxon>Chromadorea</taxon>
        <taxon>Rhabditida</taxon>
        <taxon>Tylenchina</taxon>
        <taxon>Cephalobomorpha</taxon>
        <taxon>Cephaloboidea</taxon>
        <taxon>Cephalobidae</taxon>
        <taxon>Acrobeloides</taxon>
    </lineage>
</organism>